<accession>A0A1T0ABR3</accession>
<dbReference type="Pfam" id="PF00126">
    <property type="entry name" value="HTH_1"/>
    <property type="match status" value="1"/>
</dbReference>
<dbReference type="RefSeq" id="WP_078275548.1">
    <property type="nucleotide sequence ID" value="NZ_CAACXO010000036.1"/>
</dbReference>
<protein>
    <submittedName>
        <fullName evidence="7">HTH-type transcriptional regulator gltC</fullName>
    </submittedName>
    <submittedName>
        <fullName evidence="6">LysR family transcriptional regulator</fullName>
    </submittedName>
</protein>
<dbReference type="InterPro" id="IPR005119">
    <property type="entry name" value="LysR_subst-bd"/>
</dbReference>
<sequence length="310" mass="34810">MSTTTLRQLRAFVLVAEQNSFTKAAETLFLTQSALSGLIKELEQNLDVKLFDRTTRKLHLSDAGMRLLPQARRVLNEMAVLNEKVSSLKSLHQGHVRLAVSQQLSASTMPKFIAKFCEIHPNIQVTLADCSVDDVVEHIENLEADLGIAPERPYSDDLRADVLFSSPFYLVLPTSHPFASKTEIDWTDLLDERLITLNGPFIKSLQNELPSHISSRIFNPDFEINFLSTALGMTRMGLGVTLCLLYAAEWVSLYGLAMRPIANPVVERKFLLYTHKNRSLSPAALAFKEFLINNAHEFLVSEPKDSQNLV</sequence>
<dbReference type="InterPro" id="IPR036390">
    <property type="entry name" value="WH_DNA-bd_sf"/>
</dbReference>
<keyword evidence="3" id="KW-0238">DNA-binding</keyword>
<reference evidence="6 8" key="1">
    <citation type="submission" date="2017-02" db="EMBL/GenBank/DDBJ databases">
        <title>Draft genome sequence of Moraxella caviae CCUG 355 type strain.</title>
        <authorList>
            <person name="Engstrom-Jakobsson H."/>
            <person name="Salva-Serra F."/>
            <person name="Thorell K."/>
            <person name="Gonzales-Siles L."/>
            <person name="Karlsson R."/>
            <person name="Boulund F."/>
            <person name="Engstrand L."/>
            <person name="Moore E."/>
        </authorList>
    </citation>
    <scope>NUCLEOTIDE SEQUENCE [LARGE SCALE GENOMIC DNA]</scope>
    <source>
        <strain evidence="6 8">CCUG 355</strain>
    </source>
</reference>
<evidence type="ECO:0000313" key="7">
    <source>
        <dbReference type="EMBL" id="STZ10433.1"/>
    </source>
</evidence>
<dbReference type="GO" id="GO:0003677">
    <property type="term" value="F:DNA binding"/>
    <property type="evidence" value="ECO:0007669"/>
    <property type="project" value="UniProtKB-KW"/>
</dbReference>
<dbReference type="EMBL" id="MUXU01000005">
    <property type="protein sequence ID" value="OOR93165.1"/>
    <property type="molecule type" value="Genomic_DNA"/>
</dbReference>
<dbReference type="Gene3D" id="3.40.190.290">
    <property type="match status" value="1"/>
</dbReference>
<evidence type="ECO:0000313" key="6">
    <source>
        <dbReference type="EMBL" id="OOR93165.1"/>
    </source>
</evidence>
<dbReference type="Proteomes" id="UP000190435">
    <property type="component" value="Unassembled WGS sequence"/>
</dbReference>
<dbReference type="OrthoDB" id="8437302at2"/>
<evidence type="ECO:0000256" key="2">
    <source>
        <dbReference type="ARBA" id="ARBA00023015"/>
    </source>
</evidence>
<keyword evidence="2" id="KW-0805">Transcription regulation</keyword>
<evidence type="ECO:0000313" key="8">
    <source>
        <dbReference type="Proteomes" id="UP000190435"/>
    </source>
</evidence>
<dbReference type="GO" id="GO:0003700">
    <property type="term" value="F:DNA-binding transcription factor activity"/>
    <property type="evidence" value="ECO:0007669"/>
    <property type="project" value="InterPro"/>
</dbReference>
<dbReference type="PROSITE" id="PS50931">
    <property type="entry name" value="HTH_LYSR"/>
    <property type="match status" value="1"/>
</dbReference>
<gene>
    <name evidence="7" type="primary">gltC</name>
    <name evidence="6" type="ORF">B0181_00535</name>
    <name evidence="7" type="ORF">NCTC10293_00768</name>
</gene>
<evidence type="ECO:0000256" key="4">
    <source>
        <dbReference type="ARBA" id="ARBA00023163"/>
    </source>
</evidence>
<dbReference type="STRING" id="34060.B0181_00535"/>
<name>A0A1T0ABR3_9GAMM</name>
<feature type="domain" description="HTH lysR-type" evidence="5">
    <location>
        <begin position="4"/>
        <end position="61"/>
    </location>
</feature>
<dbReference type="Proteomes" id="UP000255279">
    <property type="component" value="Unassembled WGS sequence"/>
</dbReference>
<keyword evidence="8" id="KW-1185">Reference proteome</keyword>
<evidence type="ECO:0000256" key="1">
    <source>
        <dbReference type="ARBA" id="ARBA00009437"/>
    </source>
</evidence>
<comment type="similarity">
    <text evidence="1">Belongs to the LysR transcriptional regulatory family.</text>
</comment>
<proteinExistence type="inferred from homology"/>
<evidence type="ECO:0000256" key="3">
    <source>
        <dbReference type="ARBA" id="ARBA00023125"/>
    </source>
</evidence>
<dbReference type="CDD" id="cd08440">
    <property type="entry name" value="PBP2_LTTR_like_4"/>
    <property type="match status" value="1"/>
</dbReference>
<dbReference type="InterPro" id="IPR050950">
    <property type="entry name" value="HTH-type_LysR_regulators"/>
</dbReference>
<evidence type="ECO:0000313" key="9">
    <source>
        <dbReference type="Proteomes" id="UP000255279"/>
    </source>
</evidence>
<dbReference type="PANTHER" id="PTHR30419:SF30">
    <property type="entry name" value="LYSR FAMILY TRANSCRIPTIONAL REGULATOR"/>
    <property type="match status" value="1"/>
</dbReference>
<organism evidence="6 8">
    <name type="scientific">Moraxella caviae</name>
    <dbReference type="NCBI Taxonomy" id="34060"/>
    <lineage>
        <taxon>Bacteria</taxon>
        <taxon>Pseudomonadati</taxon>
        <taxon>Pseudomonadota</taxon>
        <taxon>Gammaproteobacteria</taxon>
        <taxon>Moraxellales</taxon>
        <taxon>Moraxellaceae</taxon>
        <taxon>Moraxella</taxon>
    </lineage>
</organism>
<keyword evidence="4" id="KW-0804">Transcription</keyword>
<evidence type="ECO:0000259" key="5">
    <source>
        <dbReference type="PROSITE" id="PS50931"/>
    </source>
</evidence>
<dbReference type="InterPro" id="IPR036388">
    <property type="entry name" value="WH-like_DNA-bd_sf"/>
</dbReference>
<dbReference type="SUPFAM" id="SSF53850">
    <property type="entry name" value="Periplasmic binding protein-like II"/>
    <property type="match status" value="1"/>
</dbReference>
<dbReference type="InterPro" id="IPR000847">
    <property type="entry name" value="LysR_HTH_N"/>
</dbReference>
<reference evidence="7 9" key="2">
    <citation type="submission" date="2018-06" db="EMBL/GenBank/DDBJ databases">
        <authorList>
            <consortium name="Pathogen Informatics"/>
            <person name="Doyle S."/>
        </authorList>
    </citation>
    <scope>NUCLEOTIDE SEQUENCE [LARGE SCALE GENOMIC DNA]</scope>
    <source>
        <strain evidence="7 9">NCTC10293</strain>
    </source>
</reference>
<dbReference type="Pfam" id="PF03466">
    <property type="entry name" value="LysR_substrate"/>
    <property type="match status" value="1"/>
</dbReference>
<dbReference type="GO" id="GO:0005829">
    <property type="term" value="C:cytosol"/>
    <property type="evidence" value="ECO:0007669"/>
    <property type="project" value="TreeGrafter"/>
</dbReference>
<dbReference type="Gene3D" id="1.10.10.10">
    <property type="entry name" value="Winged helix-like DNA-binding domain superfamily/Winged helix DNA-binding domain"/>
    <property type="match status" value="1"/>
</dbReference>
<dbReference type="PRINTS" id="PR00039">
    <property type="entry name" value="HTHLYSR"/>
</dbReference>
<dbReference type="FunFam" id="1.10.10.10:FF:000001">
    <property type="entry name" value="LysR family transcriptional regulator"/>
    <property type="match status" value="1"/>
</dbReference>
<dbReference type="EMBL" id="UGQE01000001">
    <property type="protein sequence ID" value="STZ10433.1"/>
    <property type="molecule type" value="Genomic_DNA"/>
</dbReference>
<dbReference type="SUPFAM" id="SSF46785">
    <property type="entry name" value="Winged helix' DNA-binding domain"/>
    <property type="match status" value="1"/>
</dbReference>
<dbReference type="AlphaFoldDB" id="A0A1T0ABR3"/>
<dbReference type="PANTHER" id="PTHR30419">
    <property type="entry name" value="HTH-TYPE TRANSCRIPTIONAL REGULATOR YBHD"/>
    <property type="match status" value="1"/>
</dbReference>